<protein>
    <submittedName>
        <fullName evidence="3">Diguanylate cyclase (GGDEF) domain-containing protein</fullName>
    </submittedName>
</protein>
<dbReference type="RefSeq" id="WP_089281562.1">
    <property type="nucleotide sequence ID" value="NZ_FZOJ01000003.1"/>
</dbReference>
<feature type="domain" description="GGDEF" evidence="2">
    <location>
        <begin position="280"/>
        <end position="408"/>
    </location>
</feature>
<keyword evidence="1" id="KW-0472">Membrane</keyword>
<dbReference type="InterPro" id="IPR029016">
    <property type="entry name" value="GAF-like_dom_sf"/>
</dbReference>
<dbReference type="InterPro" id="IPR000160">
    <property type="entry name" value="GGDEF_dom"/>
</dbReference>
<dbReference type="InterPro" id="IPR003018">
    <property type="entry name" value="GAF"/>
</dbReference>
<dbReference type="PANTHER" id="PTHR46663:SF2">
    <property type="entry name" value="GGDEF DOMAIN-CONTAINING PROTEIN"/>
    <property type="match status" value="1"/>
</dbReference>
<dbReference type="SMART" id="SM00267">
    <property type="entry name" value="GGDEF"/>
    <property type="match status" value="1"/>
</dbReference>
<dbReference type="Proteomes" id="UP000198304">
    <property type="component" value="Unassembled WGS sequence"/>
</dbReference>
<evidence type="ECO:0000256" key="1">
    <source>
        <dbReference type="SAM" id="Phobius"/>
    </source>
</evidence>
<dbReference type="OrthoDB" id="9805474at2"/>
<dbReference type="InterPro" id="IPR052163">
    <property type="entry name" value="DGC-Regulatory_Protein"/>
</dbReference>
<evidence type="ECO:0000313" key="4">
    <source>
        <dbReference type="Proteomes" id="UP000198304"/>
    </source>
</evidence>
<dbReference type="SUPFAM" id="SSF55781">
    <property type="entry name" value="GAF domain-like"/>
    <property type="match status" value="1"/>
</dbReference>
<dbReference type="PANTHER" id="PTHR46663">
    <property type="entry name" value="DIGUANYLATE CYCLASE DGCT-RELATED"/>
    <property type="match status" value="1"/>
</dbReference>
<dbReference type="EMBL" id="FZOJ01000003">
    <property type="protein sequence ID" value="SNS03727.1"/>
    <property type="molecule type" value="Genomic_DNA"/>
</dbReference>
<dbReference type="SUPFAM" id="SSF55073">
    <property type="entry name" value="Nucleotide cyclase"/>
    <property type="match status" value="1"/>
</dbReference>
<dbReference type="Gene3D" id="3.30.450.40">
    <property type="match status" value="1"/>
</dbReference>
<proteinExistence type="predicted"/>
<evidence type="ECO:0000259" key="2">
    <source>
        <dbReference type="PROSITE" id="PS50887"/>
    </source>
</evidence>
<evidence type="ECO:0000313" key="3">
    <source>
        <dbReference type="EMBL" id="SNS03727.1"/>
    </source>
</evidence>
<sequence>MKRNISIFIFCTLFIYLIMLAVYVFLLSASFKLEHGLLIISFMTLVTLSICYGTYRYLTLSIRIQNMNHAKTKEILESVNEISNSVLTIENTQQLFQLILEKAVKCIDDAKMGSLLILNDHNELKYKAMVGYDFEKFRKVNLKLEDCFLYKYNDGDTTKACIIRNVEEFDKKNLNKETYEKLHNADAFITKAAISAPIKVDNKFYGMINVDSDKCDGFTDIDISFIEYFANQISTVIKNHELLEKMLYLLRHDNLTDIYNRYHFEELFESTFNRAERYNESFSLVMFDLNNLKMTNDTFGHQIGDQLIQRFAEGLKMNARKTDIFARFGGDEFVAVYLYADHDDVKRITDNLNKYFLEKPLCVHNMCISIQFSYGIAHFPSDGGDMKTLLKVADDRMYLHKDKMRLNS</sequence>
<name>A0A239B718_9FIRM</name>
<dbReference type="CDD" id="cd01949">
    <property type="entry name" value="GGDEF"/>
    <property type="match status" value="1"/>
</dbReference>
<organism evidence="3 4">
    <name type="scientific">Anaerovirgula multivorans</name>
    <dbReference type="NCBI Taxonomy" id="312168"/>
    <lineage>
        <taxon>Bacteria</taxon>
        <taxon>Bacillati</taxon>
        <taxon>Bacillota</taxon>
        <taxon>Clostridia</taxon>
        <taxon>Peptostreptococcales</taxon>
        <taxon>Natronincolaceae</taxon>
        <taxon>Anaerovirgula</taxon>
    </lineage>
</organism>
<dbReference type="Pfam" id="PF00990">
    <property type="entry name" value="GGDEF"/>
    <property type="match status" value="1"/>
</dbReference>
<dbReference type="InterPro" id="IPR029787">
    <property type="entry name" value="Nucleotide_cyclase"/>
</dbReference>
<dbReference type="InterPro" id="IPR043128">
    <property type="entry name" value="Rev_trsase/Diguanyl_cyclase"/>
</dbReference>
<dbReference type="SMART" id="SM00065">
    <property type="entry name" value="GAF"/>
    <property type="match status" value="1"/>
</dbReference>
<feature type="transmembrane region" description="Helical" evidence="1">
    <location>
        <begin position="7"/>
        <end position="31"/>
    </location>
</feature>
<keyword evidence="1" id="KW-1133">Transmembrane helix</keyword>
<dbReference type="Gene3D" id="3.30.70.270">
    <property type="match status" value="1"/>
</dbReference>
<feature type="transmembrane region" description="Helical" evidence="1">
    <location>
        <begin position="37"/>
        <end position="58"/>
    </location>
</feature>
<reference evidence="3 4" key="1">
    <citation type="submission" date="2017-06" db="EMBL/GenBank/DDBJ databases">
        <authorList>
            <person name="Kim H.J."/>
            <person name="Triplett B.A."/>
        </authorList>
    </citation>
    <scope>NUCLEOTIDE SEQUENCE [LARGE SCALE GENOMIC DNA]</scope>
    <source>
        <strain evidence="3 4">SCA</strain>
    </source>
</reference>
<keyword evidence="4" id="KW-1185">Reference proteome</keyword>
<dbReference type="AlphaFoldDB" id="A0A239B718"/>
<keyword evidence="1" id="KW-0812">Transmembrane</keyword>
<dbReference type="Pfam" id="PF13185">
    <property type="entry name" value="GAF_2"/>
    <property type="match status" value="1"/>
</dbReference>
<dbReference type="NCBIfam" id="TIGR00254">
    <property type="entry name" value="GGDEF"/>
    <property type="match status" value="1"/>
</dbReference>
<dbReference type="PROSITE" id="PS50887">
    <property type="entry name" value="GGDEF"/>
    <property type="match status" value="1"/>
</dbReference>
<accession>A0A239B718</accession>
<gene>
    <name evidence="3" type="ORF">SAMN05446037_100358</name>
</gene>